<gene>
    <name evidence="1" type="ORF">APUU_70093S</name>
</gene>
<name>A0A7R8AT36_9EURO</name>
<dbReference type="OrthoDB" id="10305853at2759"/>
<sequence>MQSPVEALPQPHLISTHFSPPQGRLSFAPSPFPVCFPRRSSTRSFSAMSCTKSRRGSIPHEPLATVASRVNSLCRETETLVANTGHHEKCIINQLHRFDAWAASIDAYSRESRTLEERLRQFSPWLPYDTLEMLHHLESNLITLADYVEKMQDVFTPVEQRGNLGKLICKTKMGIIHGLDSLDGVKNAIGPHDDEADLSSAIDYALPRRINVA</sequence>
<reference evidence="1" key="2">
    <citation type="submission" date="2021-02" db="EMBL/GenBank/DDBJ databases">
        <title>Aspergillus puulaauensis MK2 genome sequence.</title>
        <authorList>
            <person name="Futagami T."/>
            <person name="Mori K."/>
            <person name="Kadooka C."/>
            <person name="Tanaka T."/>
        </authorList>
    </citation>
    <scope>NUCLEOTIDE SEQUENCE</scope>
    <source>
        <strain evidence="1">MK2</strain>
    </source>
</reference>
<protein>
    <submittedName>
        <fullName evidence="1">Uncharacterized protein</fullName>
    </submittedName>
</protein>
<dbReference type="Proteomes" id="UP000654913">
    <property type="component" value="Chromosome 7"/>
</dbReference>
<evidence type="ECO:0000313" key="1">
    <source>
        <dbReference type="EMBL" id="BCS28523.1"/>
    </source>
</evidence>
<dbReference type="GeneID" id="64978520"/>
<evidence type="ECO:0000313" key="2">
    <source>
        <dbReference type="Proteomes" id="UP000654913"/>
    </source>
</evidence>
<keyword evidence="2" id="KW-1185">Reference proteome</keyword>
<reference evidence="1" key="1">
    <citation type="submission" date="2021-01" db="EMBL/GenBank/DDBJ databases">
        <authorList>
            <consortium name="Aspergillus puulaauensis MK2 genome sequencing consortium"/>
            <person name="Kazuki M."/>
            <person name="Futagami T."/>
        </authorList>
    </citation>
    <scope>NUCLEOTIDE SEQUENCE</scope>
    <source>
        <strain evidence="1">MK2</strain>
    </source>
</reference>
<dbReference type="RefSeq" id="XP_041560709.1">
    <property type="nucleotide sequence ID" value="XM_041694928.1"/>
</dbReference>
<dbReference type="AlphaFoldDB" id="A0A7R8AT36"/>
<proteinExistence type="predicted"/>
<organism evidence="1 2">
    <name type="scientific">Aspergillus puulaauensis</name>
    <dbReference type="NCBI Taxonomy" id="1220207"/>
    <lineage>
        <taxon>Eukaryota</taxon>
        <taxon>Fungi</taxon>
        <taxon>Dikarya</taxon>
        <taxon>Ascomycota</taxon>
        <taxon>Pezizomycotina</taxon>
        <taxon>Eurotiomycetes</taxon>
        <taxon>Eurotiomycetidae</taxon>
        <taxon>Eurotiales</taxon>
        <taxon>Aspergillaceae</taxon>
        <taxon>Aspergillus</taxon>
    </lineage>
</organism>
<dbReference type="KEGG" id="apuu:APUU_70093S"/>
<dbReference type="EMBL" id="AP024449">
    <property type="protein sequence ID" value="BCS28523.1"/>
    <property type="molecule type" value="Genomic_DNA"/>
</dbReference>
<accession>A0A7R8AT36</accession>